<dbReference type="OrthoDB" id="9814200at2"/>
<dbReference type="InterPro" id="IPR050109">
    <property type="entry name" value="HTH-type_TetR-like_transc_reg"/>
</dbReference>
<evidence type="ECO:0000259" key="6">
    <source>
        <dbReference type="PROSITE" id="PS50977"/>
    </source>
</evidence>
<proteinExistence type="predicted"/>
<sequence length="216" mass="24006">MPRPPADQPLLTPERIVAAALRMIDQDGVEALSTRKLAAALGVSSKAVYHYYATKDELLHAVYLAILDELELPAETADSWQDGLRRLAHSFRRLAQRHPSFITDFLRPHEPAARELDVTDALYTLLRQAGLPERLVLQTGRILITFLIGYLRAELDGTFSREALQRQRTVAAQHPARYRSIPHLPMPDTGSDEDFDLALNLILAGLGAGTTEPGRP</sequence>
<gene>
    <name evidence="7" type="ORF">DAERI_140001</name>
</gene>
<feature type="domain" description="HTH tetR-type" evidence="6">
    <location>
        <begin position="10"/>
        <end position="70"/>
    </location>
</feature>
<feature type="DNA-binding region" description="H-T-H motif" evidence="5">
    <location>
        <begin position="33"/>
        <end position="52"/>
    </location>
</feature>
<dbReference type="PRINTS" id="PR00455">
    <property type="entry name" value="HTHTETR"/>
</dbReference>
<dbReference type="Proteomes" id="UP000236569">
    <property type="component" value="Unassembled WGS sequence"/>
</dbReference>
<accession>A0A2I9D9R0</accession>
<comment type="caution">
    <text evidence="7">The sequence shown here is derived from an EMBL/GenBank/DDBJ whole genome shotgun (WGS) entry which is preliminary data.</text>
</comment>
<dbReference type="PRINTS" id="PR00400">
    <property type="entry name" value="TETREPRESSOR"/>
</dbReference>
<evidence type="ECO:0000313" key="7">
    <source>
        <dbReference type="EMBL" id="GBF07340.1"/>
    </source>
</evidence>
<evidence type="ECO:0000256" key="1">
    <source>
        <dbReference type="ARBA" id="ARBA00022491"/>
    </source>
</evidence>
<dbReference type="GO" id="GO:0003700">
    <property type="term" value="F:DNA-binding transcription factor activity"/>
    <property type="evidence" value="ECO:0007669"/>
    <property type="project" value="TreeGrafter"/>
</dbReference>
<evidence type="ECO:0000256" key="3">
    <source>
        <dbReference type="ARBA" id="ARBA00023125"/>
    </source>
</evidence>
<evidence type="ECO:0000256" key="5">
    <source>
        <dbReference type="PROSITE-ProRule" id="PRU00335"/>
    </source>
</evidence>
<dbReference type="InterPro" id="IPR009057">
    <property type="entry name" value="Homeodomain-like_sf"/>
</dbReference>
<dbReference type="PROSITE" id="PS50977">
    <property type="entry name" value="HTH_TETR_2"/>
    <property type="match status" value="1"/>
</dbReference>
<reference evidence="8" key="1">
    <citation type="submission" date="2018-01" db="EMBL/GenBank/DDBJ databases">
        <title>Draft Genome Sequence of the Radioresistant Bacterium Deinococcus aerius TR0125, Isolated from the Higher Atmosphere above Japan.</title>
        <authorList>
            <person name="Satoh K."/>
            <person name="Arai H."/>
            <person name="Sanzen T."/>
            <person name="Kawaguchi Y."/>
            <person name="Hayashi H."/>
            <person name="Yokobori S."/>
            <person name="Yamagishi A."/>
            <person name="Oono Y."/>
            <person name="Narumi I."/>
        </authorList>
    </citation>
    <scope>NUCLEOTIDE SEQUENCE [LARGE SCALE GENOMIC DNA]</scope>
    <source>
        <strain evidence="8">TR0125</strain>
    </source>
</reference>
<dbReference type="InterPro" id="IPR003012">
    <property type="entry name" value="Tet_transcr_reg_TetR"/>
</dbReference>
<dbReference type="EMBL" id="BFAG01000014">
    <property type="protein sequence ID" value="GBF07340.1"/>
    <property type="molecule type" value="Genomic_DNA"/>
</dbReference>
<dbReference type="SUPFAM" id="SSF46689">
    <property type="entry name" value="Homeodomain-like"/>
    <property type="match status" value="1"/>
</dbReference>
<dbReference type="RefSeq" id="WP_103130666.1">
    <property type="nucleotide sequence ID" value="NZ_BFAG01000014.1"/>
</dbReference>
<dbReference type="PANTHER" id="PTHR30055:SF234">
    <property type="entry name" value="HTH-TYPE TRANSCRIPTIONAL REGULATOR BETI"/>
    <property type="match status" value="1"/>
</dbReference>
<keyword evidence="4" id="KW-0804">Transcription</keyword>
<dbReference type="PANTHER" id="PTHR30055">
    <property type="entry name" value="HTH-TYPE TRANSCRIPTIONAL REGULATOR RUTR"/>
    <property type="match status" value="1"/>
</dbReference>
<dbReference type="InterPro" id="IPR036271">
    <property type="entry name" value="Tet_transcr_reg_TetR-rel_C_sf"/>
</dbReference>
<dbReference type="InterPro" id="IPR004111">
    <property type="entry name" value="Repressor_TetR_C"/>
</dbReference>
<dbReference type="GO" id="GO:0045892">
    <property type="term" value="P:negative regulation of DNA-templated transcription"/>
    <property type="evidence" value="ECO:0007669"/>
    <property type="project" value="InterPro"/>
</dbReference>
<name>A0A2I9D9R0_9DEIO</name>
<keyword evidence="2" id="KW-0805">Transcription regulation</keyword>
<evidence type="ECO:0000313" key="8">
    <source>
        <dbReference type="Proteomes" id="UP000236569"/>
    </source>
</evidence>
<dbReference type="SUPFAM" id="SSF48498">
    <property type="entry name" value="Tetracyclin repressor-like, C-terminal domain"/>
    <property type="match status" value="1"/>
</dbReference>
<evidence type="ECO:0000256" key="4">
    <source>
        <dbReference type="ARBA" id="ARBA00023163"/>
    </source>
</evidence>
<keyword evidence="3 5" id="KW-0238">DNA-binding</keyword>
<dbReference type="Pfam" id="PF00440">
    <property type="entry name" value="TetR_N"/>
    <property type="match status" value="1"/>
</dbReference>
<protein>
    <submittedName>
        <fullName evidence="7">Transcriptional regulator, TetR family</fullName>
    </submittedName>
</protein>
<keyword evidence="8" id="KW-1185">Reference proteome</keyword>
<dbReference type="GO" id="GO:0000976">
    <property type="term" value="F:transcription cis-regulatory region binding"/>
    <property type="evidence" value="ECO:0007669"/>
    <property type="project" value="TreeGrafter"/>
</dbReference>
<dbReference type="GO" id="GO:0046677">
    <property type="term" value="P:response to antibiotic"/>
    <property type="evidence" value="ECO:0007669"/>
    <property type="project" value="InterPro"/>
</dbReference>
<keyword evidence="1" id="KW-0678">Repressor</keyword>
<evidence type="ECO:0000256" key="2">
    <source>
        <dbReference type="ARBA" id="ARBA00023015"/>
    </source>
</evidence>
<dbReference type="Pfam" id="PF02909">
    <property type="entry name" value="TetR_C_1"/>
    <property type="match status" value="1"/>
</dbReference>
<dbReference type="AlphaFoldDB" id="A0A2I9D9R0"/>
<dbReference type="Gene3D" id="1.10.357.10">
    <property type="entry name" value="Tetracycline Repressor, domain 2"/>
    <property type="match status" value="1"/>
</dbReference>
<organism evidence="7 8">
    <name type="scientific">Deinococcus aerius</name>
    <dbReference type="NCBI Taxonomy" id="200253"/>
    <lineage>
        <taxon>Bacteria</taxon>
        <taxon>Thermotogati</taxon>
        <taxon>Deinococcota</taxon>
        <taxon>Deinococci</taxon>
        <taxon>Deinococcales</taxon>
        <taxon>Deinococcaceae</taxon>
        <taxon>Deinococcus</taxon>
    </lineage>
</organism>
<dbReference type="InterPro" id="IPR001647">
    <property type="entry name" value="HTH_TetR"/>
</dbReference>